<sequence length="174" mass="20235">MVGLIFDLDDTLYDSKQFVFAGFEEICKKISVEMLKNFYDIDPNKVMHRFGNSIYRGIKPKLTLYPWVNPLFKILTCPVGLITNGDKEIQNNKIDVLGIHKYFDHIIILDDPKFYKPNPSSLQIMSDVLKVDKVCYVGDRESDKKFAENADAYFIDVKEDKFIERIMYCCPPGR</sequence>
<dbReference type="Pfam" id="PF13419">
    <property type="entry name" value="HAD_2"/>
    <property type="match status" value="1"/>
</dbReference>
<reference evidence="4 5" key="1">
    <citation type="journal article" date="2016" name="Nat. Commun.">
        <title>Thousands of microbial genomes shed light on interconnected biogeochemical processes in an aquifer system.</title>
        <authorList>
            <person name="Anantharaman K."/>
            <person name="Brown C.T."/>
            <person name="Hug L.A."/>
            <person name="Sharon I."/>
            <person name="Castelle C.J."/>
            <person name="Probst A.J."/>
            <person name="Thomas B.C."/>
            <person name="Singh A."/>
            <person name="Wilkins M.J."/>
            <person name="Karaoz U."/>
            <person name="Brodie E.L."/>
            <person name="Williams K.H."/>
            <person name="Hubbard S.S."/>
            <person name="Banfield J.F."/>
        </authorList>
    </citation>
    <scope>NUCLEOTIDE SEQUENCE [LARGE SCALE GENOMIC DNA]</scope>
</reference>
<evidence type="ECO:0008006" key="6">
    <source>
        <dbReference type="Google" id="ProtNLM"/>
    </source>
</evidence>
<dbReference type="NCBIfam" id="TIGR01549">
    <property type="entry name" value="HAD-SF-IA-v1"/>
    <property type="match status" value="1"/>
</dbReference>
<dbReference type="SFLD" id="SFLDS00003">
    <property type="entry name" value="Haloacid_Dehalogenase"/>
    <property type="match status" value="1"/>
</dbReference>
<dbReference type="GO" id="GO:0044281">
    <property type="term" value="P:small molecule metabolic process"/>
    <property type="evidence" value="ECO:0007669"/>
    <property type="project" value="UniProtKB-ARBA"/>
</dbReference>
<evidence type="ECO:0000256" key="1">
    <source>
        <dbReference type="ARBA" id="ARBA00001946"/>
    </source>
</evidence>
<dbReference type="Gene3D" id="3.40.50.1000">
    <property type="entry name" value="HAD superfamily/HAD-like"/>
    <property type="match status" value="1"/>
</dbReference>
<dbReference type="PANTHER" id="PTHR46470">
    <property type="entry name" value="N-ACYLNEURAMINATE-9-PHOSPHATASE"/>
    <property type="match status" value="1"/>
</dbReference>
<proteinExistence type="predicted"/>
<dbReference type="InterPro" id="IPR006439">
    <property type="entry name" value="HAD-SF_hydro_IA"/>
</dbReference>
<comment type="caution">
    <text evidence="4">The sequence shown here is derived from an EMBL/GenBank/DDBJ whole genome shotgun (WGS) entry which is preliminary data.</text>
</comment>
<gene>
    <name evidence="4" type="ORF">A2Z67_05730</name>
</gene>
<comment type="cofactor">
    <cofactor evidence="1">
        <name>Mg(2+)</name>
        <dbReference type="ChEBI" id="CHEBI:18420"/>
    </cofactor>
</comment>
<dbReference type="EMBL" id="MGFQ01000034">
    <property type="protein sequence ID" value="OGM08923.1"/>
    <property type="molecule type" value="Genomic_DNA"/>
</dbReference>
<dbReference type="GO" id="GO:0016787">
    <property type="term" value="F:hydrolase activity"/>
    <property type="evidence" value="ECO:0007669"/>
    <property type="project" value="UniProtKB-KW"/>
</dbReference>
<dbReference type="SUPFAM" id="SSF56784">
    <property type="entry name" value="HAD-like"/>
    <property type="match status" value="1"/>
</dbReference>
<keyword evidence="3" id="KW-0460">Magnesium</keyword>
<dbReference type="AlphaFoldDB" id="A0A1F7X1Y4"/>
<dbReference type="InterPro" id="IPR036412">
    <property type="entry name" value="HAD-like_sf"/>
</dbReference>
<dbReference type="SFLD" id="SFLDG01129">
    <property type="entry name" value="C1.5:_HAD__Beta-PGM__Phosphata"/>
    <property type="match status" value="1"/>
</dbReference>
<dbReference type="InterPro" id="IPR041492">
    <property type="entry name" value="HAD_2"/>
</dbReference>
<evidence type="ECO:0000313" key="4">
    <source>
        <dbReference type="EMBL" id="OGM08923.1"/>
    </source>
</evidence>
<evidence type="ECO:0000313" key="5">
    <source>
        <dbReference type="Proteomes" id="UP000176939"/>
    </source>
</evidence>
<evidence type="ECO:0000256" key="2">
    <source>
        <dbReference type="ARBA" id="ARBA00022801"/>
    </source>
</evidence>
<organism evidence="4 5">
    <name type="scientific">Candidatus Woesebacteria bacterium RBG_13_36_22</name>
    <dbReference type="NCBI Taxonomy" id="1802478"/>
    <lineage>
        <taxon>Bacteria</taxon>
        <taxon>Candidatus Woeseibacteriota</taxon>
    </lineage>
</organism>
<dbReference type="Proteomes" id="UP000176939">
    <property type="component" value="Unassembled WGS sequence"/>
</dbReference>
<name>A0A1F7X1Y4_9BACT</name>
<dbReference type="InterPro" id="IPR023214">
    <property type="entry name" value="HAD_sf"/>
</dbReference>
<accession>A0A1F7X1Y4</accession>
<evidence type="ECO:0000256" key="3">
    <source>
        <dbReference type="ARBA" id="ARBA00022842"/>
    </source>
</evidence>
<protein>
    <recommendedName>
        <fullName evidence="6">Haloacid dehalogenase</fullName>
    </recommendedName>
</protein>
<dbReference type="InterPro" id="IPR051400">
    <property type="entry name" value="HAD-like_hydrolase"/>
</dbReference>
<keyword evidence="2" id="KW-0378">Hydrolase</keyword>